<dbReference type="SUPFAM" id="SSF56784">
    <property type="entry name" value="HAD-like"/>
    <property type="match status" value="1"/>
</dbReference>
<evidence type="ECO:0000313" key="2">
    <source>
        <dbReference type="Proteomes" id="UP000247612"/>
    </source>
</evidence>
<dbReference type="Gene3D" id="3.40.50.1000">
    <property type="entry name" value="HAD superfamily/HAD-like"/>
    <property type="match status" value="1"/>
</dbReference>
<dbReference type="OrthoDB" id="9814970at2"/>
<dbReference type="Proteomes" id="UP000247612">
    <property type="component" value="Unassembled WGS sequence"/>
</dbReference>
<accession>A0A318L4L3</accession>
<evidence type="ECO:0008006" key="3">
    <source>
        <dbReference type="Google" id="ProtNLM"/>
    </source>
</evidence>
<dbReference type="GO" id="GO:0016791">
    <property type="term" value="F:phosphatase activity"/>
    <property type="evidence" value="ECO:0007669"/>
    <property type="project" value="UniProtKB-ARBA"/>
</dbReference>
<dbReference type="InterPro" id="IPR036412">
    <property type="entry name" value="HAD-like_sf"/>
</dbReference>
<gene>
    <name evidence="1" type="ORF">DES51_1034</name>
</gene>
<dbReference type="SFLD" id="SFLDS00003">
    <property type="entry name" value="Haloacid_Dehalogenase"/>
    <property type="match status" value="1"/>
</dbReference>
<dbReference type="GO" id="GO:0005829">
    <property type="term" value="C:cytosol"/>
    <property type="evidence" value="ECO:0007669"/>
    <property type="project" value="TreeGrafter"/>
</dbReference>
<dbReference type="STRING" id="1034346.GCA_000313565_02173"/>
<dbReference type="EMBL" id="QJKH01000003">
    <property type="protein sequence ID" value="PXX80413.1"/>
    <property type="molecule type" value="Genomic_DNA"/>
</dbReference>
<proteinExistence type="predicted"/>
<dbReference type="NCBIfam" id="TIGR00099">
    <property type="entry name" value="Cof-subfamily"/>
    <property type="match status" value="1"/>
</dbReference>
<sequence length="267" mass="29729">MSIRLIASDCDGTLLDDDKKIDAGMSEVLPLLRKQGIEFTLATGRNMEIVMPFVKALDLRVPIITNGGAEIYDGKRFIVKHALALNDLLPIIEILEKYRIRSVYYSNDCLYTRYADAVNQYFLNRMNGKVEVKELHDPACLIKMELFKIVIIETDPQLLALVAAFINTLSSTHCLIAEDNLCTITHIQASKGKALMALAERLNIGFDDVAVIGDNHNDLSMFECFANSAAMGNASSVIKEKARYITEDNNHQGVSAFLWRVLKGEVG</sequence>
<dbReference type="AlphaFoldDB" id="A0A318L4L3"/>
<dbReference type="InterPro" id="IPR000150">
    <property type="entry name" value="Cof"/>
</dbReference>
<dbReference type="Pfam" id="PF08282">
    <property type="entry name" value="Hydrolase_3"/>
    <property type="match status" value="1"/>
</dbReference>
<dbReference type="InterPro" id="IPR006379">
    <property type="entry name" value="HAD-SF_hydro_IIB"/>
</dbReference>
<dbReference type="CDD" id="cd07516">
    <property type="entry name" value="HAD_Pase"/>
    <property type="match status" value="1"/>
</dbReference>
<dbReference type="RefSeq" id="WP_022938475.1">
    <property type="nucleotide sequence ID" value="NZ_CABKRQ010000005.1"/>
</dbReference>
<keyword evidence="2" id="KW-1185">Reference proteome</keyword>
<dbReference type="InterPro" id="IPR023214">
    <property type="entry name" value="HAD_sf"/>
</dbReference>
<evidence type="ECO:0000313" key="1">
    <source>
        <dbReference type="EMBL" id="PXX80413.1"/>
    </source>
</evidence>
<organism evidence="1 2">
    <name type="scientific">Dielma fastidiosa</name>
    <dbReference type="NCBI Taxonomy" id="1034346"/>
    <lineage>
        <taxon>Bacteria</taxon>
        <taxon>Bacillati</taxon>
        <taxon>Bacillota</taxon>
        <taxon>Erysipelotrichia</taxon>
        <taxon>Erysipelotrichales</taxon>
        <taxon>Erysipelotrichaceae</taxon>
        <taxon>Dielma</taxon>
    </lineage>
</organism>
<dbReference type="GO" id="GO:0000287">
    <property type="term" value="F:magnesium ion binding"/>
    <property type="evidence" value="ECO:0007669"/>
    <property type="project" value="TreeGrafter"/>
</dbReference>
<dbReference type="PANTHER" id="PTHR10000">
    <property type="entry name" value="PHOSPHOSERINE PHOSPHATASE"/>
    <property type="match status" value="1"/>
</dbReference>
<name>A0A318L4L3_9FIRM</name>
<protein>
    <recommendedName>
        <fullName evidence="3">HAD family phosphatase</fullName>
    </recommendedName>
</protein>
<reference evidence="1 2" key="1">
    <citation type="submission" date="2018-05" db="EMBL/GenBank/DDBJ databases">
        <title>Genomic Encyclopedia of Type Strains, Phase IV (KMG-IV): sequencing the most valuable type-strain genomes for metagenomic binning, comparative biology and taxonomic classification.</title>
        <authorList>
            <person name="Goeker M."/>
        </authorList>
    </citation>
    <scope>NUCLEOTIDE SEQUENCE [LARGE SCALE GENOMIC DNA]</scope>
    <source>
        <strain evidence="1 2">JC118</strain>
    </source>
</reference>
<comment type="caution">
    <text evidence="1">The sequence shown here is derived from an EMBL/GenBank/DDBJ whole genome shotgun (WGS) entry which is preliminary data.</text>
</comment>
<dbReference type="PANTHER" id="PTHR10000:SF8">
    <property type="entry name" value="HAD SUPERFAMILY HYDROLASE-LIKE, TYPE 3"/>
    <property type="match status" value="1"/>
</dbReference>
<dbReference type="SFLD" id="SFLDG01140">
    <property type="entry name" value="C2.B:_Phosphomannomutase_and_P"/>
    <property type="match status" value="1"/>
</dbReference>
<dbReference type="Gene3D" id="3.30.1240.10">
    <property type="match status" value="1"/>
</dbReference>
<dbReference type="NCBIfam" id="TIGR01484">
    <property type="entry name" value="HAD-SF-IIB"/>
    <property type="match status" value="1"/>
</dbReference>